<dbReference type="Gene3D" id="1.20.1280.50">
    <property type="match status" value="1"/>
</dbReference>
<feature type="region of interest" description="Disordered" evidence="3">
    <location>
        <begin position="250"/>
        <end position="275"/>
    </location>
</feature>
<dbReference type="Pfam" id="PF12014">
    <property type="entry name" value="Cyclin_D1_bind"/>
    <property type="match status" value="1"/>
</dbReference>
<evidence type="ECO:0000259" key="4">
    <source>
        <dbReference type="PROSITE" id="PS50181"/>
    </source>
</evidence>
<dbReference type="PROSITE" id="PS50181">
    <property type="entry name" value="FBOX"/>
    <property type="match status" value="1"/>
</dbReference>
<dbReference type="PANTHER" id="PTHR10706:SF130">
    <property type="entry name" value="F-BOX ONLY PROTEIN 31"/>
    <property type="match status" value="1"/>
</dbReference>
<dbReference type="SUPFAM" id="SSF81383">
    <property type="entry name" value="F-box domain"/>
    <property type="match status" value="1"/>
</dbReference>
<gene>
    <name evidence="5" type="ORF">C7999DRAFT_33018</name>
</gene>
<proteinExistence type="predicted"/>
<evidence type="ECO:0000313" key="6">
    <source>
        <dbReference type="Proteomes" id="UP001303647"/>
    </source>
</evidence>
<dbReference type="AlphaFoldDB" id="A0AAN7HEK0"/>
<evidence type="ECO:0000256" key="1">
    <source>
        <dbReference type="ARBA" id="ARBA00004906"/>
    </source>
</evidence>
<evidence type="ECO:0000313" key="5">
    <source>
        <dbReference type="EMBL" id="KAK4246586.1"/>
    </source>
</evidence>
<dbReference type="PANTHER" id="PTHR10706">
    <property type="entry name" value="F-BOX FAMILY PROTEIN"/>
    <property type="match status" value="1"/>
</dbReference>
<reference evidence="5" key="2">
    <citation type="submission" date="2023-05" db="EMBL/GenBank/DDBJ databases">
        <authorList>
            <consortium name="Lawrence Berkeley National Laboratory"/>
            <person name="Steindorff A."/>
            <person name="Hensen N."/>
            <person name="Bonometti L."/>
            <person name="Westerberg I."/>
            <person name="Brannstrom I.O."/>
            <person name="Guillou S."/>
            <person name="Cros-Aarteil S."/>
            <person name="Calhoun S."/>
            <person name="Haridas S."/>
            <person name="Kuo A."/>
            <person name="Mondo S."/>
            <person name="Pangilinan J."/>
            <person name="Riley R."/>
            <person name="Labutti K."/>
            <person name="Andreopoulos B."/>
            <person name="Lipzen A."/>
            <person name="Chen C."/>
            <person name="Yanf M."/>
            <person name="Daum C."/>
            <person name="Ng V."/>
            <person name="Clum A."/>
            <person name="Ohm R."/>
            <person name="Martin F."/>
            <person name="Silar P."/>
            <person name="Natvig D."/>
            <person name="Lalanne C."/>
            <person name="Gautier V."/>
            <person name="Ament-Velasquez S.L."/>
            <person name="Kruys A."/>
            <person name="Hutchinson M.I."/>
            <person name="Powell A.J."/>
            <person name="Barry K."/>
            <person name="Miller A.N."/>
            <person name="Grigoriev I.V."/>
            <person name="Debuchy R."/>
            <person name="Gladieux P."/>
            <person name="Thoren M.H."/>
            <person name="Johannesson H."/>
        </authorList>
    </citation>
    <scope>NUCLEOTIDE SEQUENCE</scope>
    <source>
        <strain evidence="5">CBS 359.72</strain>
    </source>
</reference>
<name>A0AAN7HEK0_9PEZI</name>
<dbReference type="Pfam" id="PF12937">
    <property type="entry name" value="F-box-like"/>
    <property type="match status" value="1"/>
</dbReference>
<organism evidence="5 6">
    <name type="scientific">Corynascus novoguineensis</name>
    <dbReference type="NCBI Taxonomy" id="1126955"/>
    <lineage>
        <taxon>Eukaryota</taxon>
        <taxon>Fungi</taxon>
        <taxon>Dikarya</taxon>
        <taxon>Ascomycota</taxon>
        <taxon>Pezizomycotina</taxon>
        <taxon>Sordariomycetes</taxon>
        <taxon>Sordariomycetidae</taxon>
        <taxon>Sordariales</taxon>
        <taxon>Chaetomiaceae</taxon>
        <taxon>Corynascus</taxon>
    </lineage>
</organism>
<comment type="pathway">
    <text evidence="1">Protein modification; protein ubiquitination.</text>
</comment>
<protein>
    <recommendedName>
        <fullName evidence="4">F-box domain-containing protein</fullName>
    </recommendedName>
</protein>
<evidence type="ECO:0000256" key="2">
    <source>
        <dbReference type="ARBA" id="ARBA00022786"/>
    </source>
</evidence>
<feature type="domain" description="F-box" evidence="4">
    <location>
        <begin position="81"/>
        <end position="127"/>
    </location>
</feature>
<dbReference type="SMART" id="SM00256">
    <property type="entry name" value="FBOX"/>
    <property type="match status" value="1"/>
</dbReference>
<dbReference type="EMBL" id="MU857671">
    <property type="protein sequence ID" value="KAK4246586.1"/>
    <property type="molecule type" value="Genomic_DNA"/>
</dbReference>
<dbReference type="InterPro" id="IPR036047">
    <property type="entry name" value="F-box-like_dom_sf"/>
</dbReference>
<dbReference type="InterPro" id="IPR045048">
    <property type="entry name" value="FBXO31/39"/>
</dbReference>
<sequence>MAEVGHDEGLDPFAQFPQRGTDIIYEVQDVVDINKSVYNPPRAFVNPNTPPGSLPVDDPNAFGEKGKAKAETSAVGFKAEICPLVALPPELLNNILMYLAPEDLCRVSETCRVLYAHATDDRLWRIHVNDNVPGQEVASPYPLASFRELYAALDPHWFVTKYKFWFADTGLPGRMILARYDQRRGCIEGYQLLAQNQNSSFHTWHAHGDTILSGFSPKVKLHLDNPVLRLPARAPDHESEPDGIVVLRPNQGDTDTGDSNASNISSSNNPLNGNIQPTRANKFQSSLLMHTNTSNLQNSFIYARQLSPDDIAERASSRFPYDHVWPPPTIPSPHRVLGAGLERHTSLRPEDRARSRREVYDRAFRIHKCIHVSNFDDYITAPGILPINWPAFAHEWLLQLNQAMNGANPSPAGRIPLGEEVSTYATLDPAQYTPTPTKPWRGIWVGDYGAHGCEFLWINQPDDETDDDNGDPAAGVAAVARQEDESDEAYAARRRDAAIYRGRLEAVKLTGDANVPRGEFSFVVDDLGPGGLIRMETAAPFEGVRVVSSRGHVANNGFSSHTYVPSELFLISSDLLAHNWTALGHISYFKRVDLDSLIIPE</sequence>
<dbReference type="InterPro" id="IPR001810">
    <property type="entry name" value="F-box_dom"/>
</dbReference>
<evidence type="ECO:0000256" key="3">
    <source>
        <dbReference type="SAM" id="MobiDB-lite"/>
    </source>
</evidence>
<reference evidence="5" key="1">
    <citation type="journal article" date="2023" name="Mol. Phylogenet. Evol.">
        <title>Genome-scale phylogeny and comparative genomics of the fungal order Sordariales.</title>
        <authorList>
            <person name="Hensen N."/>
            <person name="Bonometti L."/>
            <person name="Westerberg I."/>
            <person name="Brannstrom I.O."/>
            <person name="Guillou S."/>
            <person name="Cros-Aarteil S."/>
            <person name="Calhoun S."/>
            <person name="Haridas S."/>
            <person name="Kuo A."/>
            <person name="Mondo S."/>
            <person name="Pangilinan J."/>
            <person name="Riley R."/>
            <person name="LaButti K."/>
            <person name="Andreopoulos B."/>
            <person name="Lipzen A."/>
            <person name="Chen C."/>
            <person name="Yan M."/>
            <person name="Daum C."/>
            <person name="Ng V."/>
            <person name="Clum A."/>
            <person name="Steindorff A."/>
            <person name="Ohm R.A."/>
            <person name="Martin F."/>
            <person name="Silar P."/>
            <person name="Natvig D.O."/>
            <person name="Lalanne C."/>
            <person name="Gautier V."/>
            <person name="Ament-Velasquez S.L."/>
            <person name="Kruys A."/>
            <person name="Hutchinson M.I."/>
            <person name="Powell A.J."/>
            <person name="Barry K."/>
            <person name="Miller A.N."/>
            <person name="Grigoriev I.V."/>
            <person name="Debuchy R."/>
            <person name="Gladieux P."/>
            <person name="Hiltunen Thoren M."/>
            <person name="Johannesson H."/>
        </authorList>
    </citation>
    <scope>NUCLEOTIDE SEQUENCE</scope>
    <source>
        <strain evidence="5">CBS 359.72</strain>
    </source>
</reference>
<dbReference type="Proteomes" id="UP001303647">
    <property type="component" value="Unassembled WGS sequence"/>
</dbReference>
<keyword evidence="6" id="KW-1185">Reference proteome</keyword>
<comment type="caution">
    <text evidence="5">The sequence shown here is derived from an EMBL/GenBank/DDBJ whole genome shotgun (WGS) entry which is preliminary data.</text>
</comment>
<feature type="compositionally biased region" description="Low complexity" evidence="3">
    <location>
        <begin position="259"/>
        <end position="274"/>
    </location>
</feature>
<keyword evidence="2" id="KW-0833">Ubl conjugation pathway</keyword>
<accession>A0AAN7HEK0</accession>